<evidence type="ECO:0000256" key="6">
    <source>
        <dbReference type="ARBA" id="ARBA00023242"/>
    </source>
</evidence>
<proteinExistence type="predicted"/>
<dbReference type="PROSITE" id="PS50105">
    <property type="entry name" value="SAM_DOMAIN"/>
    <property type="match status" value="1"/>
</dbReference>
<reference evidence="11" key="1">
    <citation type="journal article" date="2023" name="Front. Mar. Sci.">
        <title>A new Merluccius polli reference genome to investigate the effects of global change in West African waters.</title>
        <authorList>
            <person name="Mateo J.L."/>
            <person name="Blanco-Fernandez C."/>
            <person name="Garcia-Vazquez E."/>
            <person name="Machado-Schiaffino G."/>
        </authorList>
    </citation>
    <scope>NUCLEOTIDE SEQUENCE</scope>
    <source>
        <strain evidence="11">C29</strain>
        <tissue evidence="11">Fin</tissue>
    </source>
</reference>
<evidence type="ECO:0000313" key="12">
    <source>
        <dbReference type="Proteomes" id="UP001174136"/>
    </source>
</evidence>
<dbReference type="InterPro" id="IPR038603">
    <property type="entry name" value="Znf_FCS_sf"/>
</dbReference>
<dbReference type="GO" id="GO:0003682">
    <property type="term" value="F:chromatin binding"/>
    <property type="evidence" value="ECO:0007669"/>
    <property type="project" value="TreeGrafter"/>
</dbReference>
<keyword evidence="4" id="KW-0862">Zinc</keyword>
<organism evidence="11 12">
    <name type="scientific">Merluccius polli</name>
    <name type="common">Benguela hake</name>
    <name type="synonym">Merluccius cadenati</name>
    <dbReference type="NCBI Taxonomy" id="89951"/>
    <lineage>
        <taxon>Eukaryota</taxon>
        <taxon>Metazoa</taxon>
        <taxon>Chordata</taxon>
        <taxon>Craniata</taxon>
        <taxon>Vertebrata</taxon>
        <taxon>Euteleostomi</taxon>
        <taxon>Actinopterygii</taxon>
        <taxon>Neopterygii</taxon>
        <taxon>Teleostei</taxon>
        <taxon>Neoteleostei</taxon>
        <taxon>Acanthomorphata</taxon>
        <taxon>Zeiogadaria</taxon>
        <taxon>Gadariae</taxon>
        <taxon>Gadiformes</taxon>
        <taxon>Gadoidei</taxon>
        <taxon>Merlucciidae</taxon>
        <taxon>Merluccius</taxon>
    </lineage>
</organism>
<evidence type="ECO:0000256" key="4">
    <source>
        <dbReference type="ARBA" id="ARBA00022833"/>
    </source>
</evidence>
<dbReference type="GO" id="GO:0045892">
    <property type="term" value="P:negative regulation of DNA-templated transcription"/>
    <property type="evidence" value="ECO:0007669"/>
    <property type="project" value="TreeGrafter"/>
</dbReference>
<dbReference type="PROSITE" id="PS51024">
    <property type="entry name" value="ZF_FCS"/>
    <property type="match status" value="1"/>
</dbReference>
<protein>
    <submittedName>
        <fullName evidence="11">Polyhomeotic-like protein 2</fullName>
    </submittedName>
</protein>
<dbReference type="AlphaFoldDB" id="A0AA47MMC9"/>
<gene>
    <name evidence="11" type="primary">phc2</name>
    <name evidence="11" type="ORF">N1851_019318</name>
</gene>
<dbReference type="GO" id="GO:0042393">
    <property type="term" value="F:histone binding"/>
    <property type="evidence" value="ECO:0007669"/>
    <property type="project" value="TreeGrafter"/>
</dbReference>
<feature type="domain" description="SAM" evidence="9">
    <location>
        <begin position="250"/>
        <end position="299"/>
    </location>
</feature>
<dbReference type="GO" id="GO:0035102">
    <property type="term" value="C:PRC1 complex"/>
    <property type="evidence" value="ECO:0007669"/>
    <property type="project" value="TreeGrafter"/>
</dbReference>
<dbReference type="InterPro" id="IPR001660">
    <property type="entry name" value="SAM"/>
</dbReference>
<evidence type="ECO:0000313" key="11">
    <source>
        <dbReference type="EMBL" id="KAK0142744.1"/>
    </source>
</evidence>
<evidence type="ECO:0000256" key="3">
    <source>
        <dbReference type="ARBA" id="ARBA00022771"/>
    </source>
</evidence>
<evidence type="ECO:0000256" key="1">
    <source>
        <dbReference type="ARBA" id="ARBA00004123"/>
    </source>
</evidence>
<dbReference type="InterPro" id="IPR050548">
    <property type="entry name" value="PcG_chromatin_remod_factors"/>
</dbReference>
<dbReference type="EMBL" id="JAOPHQ010003486">
    <property type="protein sequence ID" value="KAK0142744.1"/>
    <property type="molecule type" value="Genomic_DNA"/>
</dbReference>
<sequence length="314" mass="34241">MTSGTGNHAPPPVTGSVPRDGKGGGGGAPRGPVVKPPVLTHLIEGFVIQEGADPFPVEHPSFSIDALRRCRRQPGAQSPRIPTKMEEFSSKELRGQQGGAMLTCELCGKVDSAHIFKGSKRFCSVLCAKRYNMSCSKRVGLYPNRRSTLENLNKIQRQNGEQKISELKKKTSVFERKPTPGGFSSPRFVRRASQGSDFGRRSVDPFDGPESPAGAGPAASPQRLKEWRGGDGYDLPVFLPGLLPRDPGTWDVENVYRFISSLPGCLEIGEEFRSQEIDGQALLLLKEDHLMGPMNIKLGPALKIYAQICLLKDC</sequence>
<dbReference type="GO" id="GO:0003677">
    <property type="term" value="F:DNA binding"/>
    <property type="evidence" value="ECO:0007669"/>
    <property type="project" value="UniProtKB-KW"/>
</dbReference>
<dbReference type="Proteomes" id="UP001174136">
    <property type="component" value="Unassembled WGS sequence"/>
</dbReference>
<dbReference type="GO" id="GO:0008270">
    <property type="term" value="F:zinc ion binding"/>
    <property type="evidence" value="ECO:0007669"/>
    <property type="project" value="UniProtKB-KW"/>
</dbReference>
<dbReference type="SMART" id="SM00454">
    <property type="entry name" value="SAM"/>
    <property type="match status" value="1"/>
</dbReference>
<dbReference type="PANTHER" id="PTHR12247:SF138">
    <property type="entry name" value="POLYHOMEOTIC DISTAL, ISOFORM A-RELATED"/>
    <property type="match status" value="1"/>
</dbReference>
<comment type="subcellular location">
    <subcellularLocation>
        <location evidence="1">Nucleus</location>
    </subcellularLocation>
</comment>
<dbReference type="Gene3D" id="3.30.60.160">
    <property type="match status" value="1"/>
</dbReference>
<evidence type="ECO:0000259" key="9">
    <source>
        <dbReference type="PROSITE" id="PS50105"/>
    </source>
</evidence>
<dbReference type="InterPro" id="IPR013761">
    <property type="entry name" value="SAM/pointed_sf"/>
</dbReference>
<keyword evidence="3 7" id="KW-0863">Zinc-finger</keyword>
<dbReference type="Pfam" id="PF21319">
    <property type="entry name" value="zf-FCS_1"/>
    <property type="match status" value="1"/>
</dbReference>
<evidence type="ECO:0000256" key="7">
    <source>
        <dbReference type="PROSITE-ProRule" id="PRU00367"/>
    </source>
</evidence>
<comment type="caution">
    <text evidence="11">The sequence shown here is derived from an EMBL/GenBank/DDBJ whole genome shotgun (WGS) entry which is preliminary data.</text>
</comment>
<dbReference type="PANTHER" id="PTHR12247">
    <property type="entry name" value="POLYCOMB GROUP PROTEIN"/>
    <property type="match status" value="1"/>
</dbReference>
<dbReference type="SUPFAM" id="SSF47769">
    <property type="entry name" value="SAM/Pointed domain"/>
    <property type="match status" value="1"/>
</dbReference>
<dbReference type="InterPro" id="IPR012313">
    <property type="entry name" value="Znf_FCS"/>
</dbReference>
<evidence type="ECO:0000256" key="5">
    <source>
        <dbReference type="ARBA" id="ARBA00023125"/>
    </source>
</evidence>
<keyword evidence="12" id="KW-1185">Reference proteome</keyword>
<evidence type="ECO:0000256" key="2">
    <source>
        <dbReference type="ARBA" id="ARBA00022723"/>
    </source>
</evidence>
<dbReference type="Pfam" id="PF00536">
    <property type="entry name" value="SAM_1"/>
    <property type="match status" value="1"/>
</dbReference>
<evidence type="ECO:0000259" key="10">
    <source>
        <dbReference type="PROSITE" id="PS51024"/>
    </source>
</evidence>
<dbReference type="CDD" id="cd09577">
    <property type="entry name" value="SAM_Ph1_2_3"/>
    <property type="match status" value="1"/>
</dbReference>
<feature type="region of interest" description="Disordered" evidence="8">
    <location>
        <begin position="1"/>
        <end position="35"/>
    </location>
</feature>
<keyword evidence="5" id="KW-0238">DNA-binding</keyword>
<keyword evidence="6" id="KW-0539">Nucleus</keyword>
<keyword evidence="2" id="KW-0479">Metal-binding</keyword>
<evidence type="ECO:0000256" key="8">
    <source>
        <dbReference type="SAM" id="MobiDB-lite"/>
    </source>
</evidence>
<feature type="compositionally biased region" description="Low complexity" evidence="8">
    <location>
        <begin position="208"/>
        <end position="221"/>
    </location>
</feature>
<feature type="domain" description="FCS-type" evidence="10">
    <location>
        <begin position="95"/>
        <end position="129"/>
    </location>
</feature>
<name>A0AA47MMC9_MERPO</name>
<feature type="region of interest" description="Disordered" evidence="8">
    <location>
        <begin position="175"/>
        <end position="222"/>
    </location>
</feature>
<dbReference type="Gene3D" id="1.10.150.50">
    <property type="entry name" value="Transcription Factor, Ets-1"/>
    <property type="match status" value="1"/>
</dbReference>
<accession>A0AA47MMC9</accession>